<keyword evidence="4" id="KW-0520">NAD</keyword>
<feature type="region of interest" description="Disordered" evidence="6">
    <location>
        <begin position="319"/>
        <end position="357"/>
    </location>
</feature>
<reference evidence="9 10" key="1">
    <citation type="submission" date="2019-02" db="EMBL/GenBank/DDBJ databases">
        <title>Deep-cultivation of Planctomycetes and their phenomic and genomic characterization uncovers novel biology.</title>
        <authorList>
            <person name="Wiegand S."/>
            <person name="Jogler M."/>
            <person name="Boedeker C."/>
            <person name="Pinto D."/>
            <person name="Vollmers J."/>
            <person name="Rivas-Marin E."/>
            <person name="Kohn T."/>
            <person name="Peeters S.H."/>
            <person name="Heuer A."/>
            <person name="Rast P."/>
            <person name="Oberbeckmann S."/>
            <person name="Bunk B."/>
            <person name="Jeske O."/>
            <person name="Meyerdierks A."/>
            <person name="Storesund J.E."/>
            <person name="Kallscheuer N."/>
            <person name="Luecker S."/>
            <person name="Lage O.M."/>
            <person name="Pohl T."/>
            <person name="Merkel B.J."/>
            <person name="Hornburger P."/>
            <person name="Mueller R.-W."/>
            <person name="Bruemmer F."/>
            <person name="Labrenz M."/>
            <person name="Spormann A.M."/>
            <person name="Op den Camp H."/>
            <person name="Overmann J."/>
            <person name="Amann R."/>
            <person name="Jetten M.S.M."/>
            <person name="Mascher T."/>
            <person name="Medema M.H."/>
            <person name="Devos D.P."/>
            <person name="Kaster A.-K."/>
            <person name="Ovreas L."/>
            <person name="Rohde M."/>
            <person name="Galperin M.Y."/>
            <person name="Jogler C."/>
        </authorList>
    </citation>
    <scope>NUCLEOTIDE SEQUENCE [LARGE SCALE GENOMIC DNA]</scope>
    <source>
        <strain evidence="9 10">HG15A2</strain>
    </source>
</reference>
<organism evidence="9 10">
    <name type="scientific">Adhaeretor mobilis</name>
    <dbReference type="NCBI Taxonomy" id="1930276"/>
    <lineage>
        <taxon>Bacteria</taxon>
        <taxon>Pseudomonadati</taxon>
        <taxon>Planctomycetota</taxon>
        <taxon>Planctomycetia</taxon>
        <taxon>Pirellulales</taxon>
        <taxon>Lacipirellulaceae</taxon>
        <taxon>Adhaeretor</taxon>
    </lineage>
</organism>
<dbReference type="Proteomes" id="UP000319852">
    <property type="component" value="Chromosome"/>
</dbReference>
<evidence type="ECO:0000259" key="8">
    <source>
        <dbReference type="Pfam" id="PF02826"/>
    </source>
</evidence>
<sequence>MERPILVCAAPIGDFPAVREHLESAFEVRYIEPSEAMLRKSLREADAYLATLNVPLTRELLQSAASLKVIASSSTGLDHLDLEAAAAQGIPILSLKEDREFLDSITATAELAWALMLASARSLPKAFSEVREGQWQRDRFVGRQLAYKTLGILGCGRLGTIMADYGRAFRMNVIGCDKNLSSHEGIEIVSFDELLHRSDVLSIHIHLTEENHGLIDHDALSRMKPGSILVNTSRGAIVDEVALIEALQHGPLHAAGVDVVTNEWSDNMREHPMIRYARAHDNLIITPHIGGVTTDSLTSAYLHTAKKLVSYFDHEFDSSNTKSSKREMKHHVHGNTRPAVPSPSSTRVPSHLRRGPV</sequence>
<dbReference type="Pfam" id="PF02826">
    <property type="entry name" value="2-Hacid_dh_C"/>
    <property type="match status" value="1"/>
</dbReference>
<evidence type="ECO:0000313" key="9">
    <source>
        <dbReference type="EMBL" id="QDS99123.1"/>
    </source>
</evidence>
<dbReference type="PANTHER" id="PTHR42789:SF1">
    <property type="entry name" value="D-ISOMER SPECIFIC 2-HYDROXYACID DEHYDROGENASE FAMILY PROTEIN (AFU_ORTHOLOGUE AFUA_6G10090)"/>
    <property type="match status" value="1"/>
</dbReference>
<dbReference type="PROSITE" id="PS00671">
    <property type="entry name" value="D_2_HYDROXYACID_DH_3"/>
    <property type="match status" value="1"/>
</dbReference>
<gene>
    <name evidence="9" type="primary">serA_1</name>
    <name evidence="9" type="ORF">HG15A2_24150</name>
</gene>
<proteinExistence type="inferred from homology"/>
<feature type="domain" description="D-isomer specific 2-hydroxyacid dehydrogenase NAD-binding" evidence="8">
    <location>
        <begin position="114"/>
        <end position="290"/>
    </location>
</feature>
<evidence type="ECO:0000313" key="10">
    <source>
        <dbReference type="Proteomes" id="UP000319852"/>
    </source>
</evidence>
<dbReference type="EC" id="1.1.1.95" evidence="9"/>
<dbReference type="Pfam" id="PF00389">
    <property type="entry name" value="2-Hacid_dh"/>
    <property type="match status" value="1"/>
</dbReference>
<accession>A0A517MW69</accession>
<dbReference type="InterPro" id="IPR006139">
    <property type="entry name" value="D-isomer_2_OHA_DH_cat_dom"/>
</dbReference>
<dbReference type="InterPro" id="IPR036291">
    <property type="entry name" value="NAD(P)-bd_dom_sf"/>
</dbReference>
<keyword evidence="10" id="KW-1185">Reference proteome</keyword>
<dbReference type="PROSITE" id="PS00065">
    <property type="entry name" value="D_2_HYDROXYACID_DH_1"/>
    <property type="match status" value="1"/>
</dbReference>
<evidence type="ECO:0000256" key="6">
    <source>
        <dbReference type="SAM" id="MobiDB-lite"/>
    </source>
</evidence>
<dbReference type="RefSeq" id="WP_145060393.1">
    <property type="nucleotide sequence ID" value="NZ_CP036263.1"/>
</dbReference>
<evidence type="ECO:0000256" key="5">
    <source>
        <dbReference type="RuleBase" id="RU003719"/>
    </source>
</evidence>
<dbReference type="GO" id="GO:0004617">
    <property type="term" value="F:phosphoglycerate dehydrogenase activity"/>
    <property type="evidence" value="ECO:0007669"/>
    <property type="project" value="UniProtKB-EC"/>
</dbReference>
<dbReference type="InterPro" id="IPR029753">
    <property type="entry name" value="D-isomer_DH_CS"/>
</dbReference>
<protein>
    <submittedName>
        <fullName evidence="9">D-3-phosphoglycerate dehydrogenase</fullName>
        <ecNumber evidence="9">1.1.1.95</ecNumber>
    </submittedName>
</protein>
<dbReference type="OrthoDB" id="277029at2"/>
<dbReference type="InterPro" id="IPR029752">
    <property type="entry name" value="D-isomer_DH_CS1"/>
</dbReference>
<feature type="domain" description="D-isomer specific 2-hydroxyacid dehydrogenase catalytic" evidence="7">
    <location>
        <begin position="17"/>
        <end position="314"/>
    </location>
</feature>
<dbReference type="AlphaFoldDB" id="A0A517MW69"/>
<dbReference type="GO" id="GO:0008652">
    <property type="term" value="P:amino acid biosynthetic process"/>
    <property type="evidence" value="ECO:0007669"/>
    <property type="project" value="UniProtKB-KW"/>
</dbReference>
<evidence type="ECO:0000256" key="1">
    <source>
        <dbReference type="ARBA" id="ARBA00005854"/>
    </source>
</evidence>
<keyword evidence="3 5" id="KW-0560">Oxidoreductase</keyword>
<dbReference type="EMBL" id="CP036263">
    <property type="protein sequence ID" value="QDS99123.1"/>
    <property type="molecule type" value="Genomic_DNA"/>
</dbReference>
<dbReference type="SUPFAM" id="SSF51735">
    <property type="entry name" value="NAD(P)-binding Rossmann-fold domains"/>
    <property type="match status" value="1"/>
</dbReference>
<dbReference type="InterPro" id="IPR006140">
    <property type="entry name" value="D-isomer_DH_NAD-bd"/>
</dbReference>
<name>A0A517MW69_9BACT</name>
<dbReference type="Gene3D" id="3.40.50.720">
    <property type="entry name" value="NAD(P)-binding Rossmann-like Domain"/>
    <property type="match status" value="2"/>
</dbReference>
<dbReference type="GO" id="GO:0051287">
    <property type="term" value="F:NAD binding"/>
    <property type="evidence" value="ECO:0007669"/>
    <property type="project" value="InterPro"/>
</dbReference>
<dbReference type="SUPFAM" id="SSF52283">
    <property type="entry name" value="Formate/glycerate dehydrogenase catalytic domain-like"/>
    <property type="match status" value="1"/>
</dbReference>
<evidence type="ECO:0000256" key="3">
    <source>
        <dbReference type="ARBA" id="ARBA00023002"/>
    </source>
</evidence>
<evidence type="ECO:0000259" key="7">
    <source>
        <dbReference type="Pfam" id="PF00389"/>
    </source>
</evidence>
<dbReference type="KEGG" id="amob:HG15A2_24150"/>
<dbReference type="PANTHER" id="PTHR42789">
    <property type="entry name" value="D-ISOMER SPECIFIC 2-HYDROXYACID DEHYDROGENASE FAMILY PROTEIN (AFU_ORTHOLOGUE AFUA_6G10090)"/>
    <property type="match status" value="1"/>
</dbReference>
<evidence type="ECO:0000256" key="2">
    <source>
        <dbReference type="ARBA" id="ARBA00022605"/>
    </source>
</evidence>
<comment type="similarity">
    <text evidence="1 5">Belongs to the D-isomer specific 2-hydroxyacid dehydrogenase family.</text>
</comment>
<dbReference type="InterPro" id="IPR050857">
    <property type="entry name" value="D-2-hydroxyacid_DH"/>
</dbReference>
<keyword evidence="2" id="KW-0028">Amino-acid biosynthesis</keyword>
<evidence type="ECO:0000256" key="4">
    <source>
        <dbReference type="ARBA" id="ARBA00023027"/>
    </source>
</evidence>